<dbReference type="InterPro" id="IPR013083">
    <property type="entry name" value="Znf_RING/FYVE/PHD"/>
</dbReference>
<feature type="repeat" description="WD" evidence="14">
    <location>
        <begin position="550"/>
        <end position="590"/>
    </location>
</feature>
<feature type="coiled-coil region" evidence="15">
    <location>
        <begin position="122"/>
        <end position="186"/>
    </location>
</feature>
<feature type="repeat" description="WD" evidence="14">
    <location>
        <begin position="464"/>
        <end position="496"/>
    </location>
</feature>
<dbReference type="CDD" id="cd16504">
    <property type="entry name" value="RING-HC_COP1"/>
    <property type="match status" value="1"/>
</dbReference>
<evidence type="ECO:0000313" key="18">
    <source>
        <dbReference type="Proteomes" id="UP000822688"/>
    </source>
</evidence>
<evidence type="ECO:0000256" key="6">
    <source>
        <dbReference type="ARBA" id="ARBA00022737"/>
    </source>
</evidence>
<dbReference type="Pfam" id="PF13923">
    <property type="entry name" value="zf-C3HC4_2"/>
    <property type="match status" value="1"/>
</dbReference>
<dbReference type="InterPro" id="IPR019775">
    <property type="entry name" value="WD40_repeat_CS"/>
</dbReference>
<evidence type="ECO:0000256" key="13">
    <source>
        <dbReference type="PROSITE-ProRule" id="PRU00175"/>
    </source>
</evidence>
<dbReference type="AlphaFoldDB" id="A0A8T0JAM7"/>
<comment type="pathway">
    <text evidence="2">Protein modification; protein ubiquitination.</text>
</comment>
<dbReference type="SMART" id="SM00184">
    <property type="entry name" value="RING"/>
    <property type="match status" value="1"/>
</dbReference>
<evidence type="ECO:0000256" key="15">
    <source>
        <dbReference type="SAM" id="Coils"/>
    </source>
</evidence>
<sequence>MEFGNKELLEGTMSIAEQKYESAVRARADLDRDFLCPICLETMEDAFLTRCGHSFCYSCIMTHLSNRNNCPSCAQYLTMDLIVPNFLLTKLMKKASMSKIVCNASPAEHLRLALEQGVEIPAKEVDSLLQLLTERKQQLEQEEAESNFDILLEFLRRSQLRKLEELRGVQNDLQFLKGDIATVEKRQRGLLLSKERHSKRVHVGSGMLDSGSYPRCDSASTGGAVSVWRGGQGGACSQPNEEELYKAERLRIRNLATGSVTKDLGNAGGSGLEYNQSISNSLCESAGVHKGAKKRRLLAQFDELQEAYLLRRRQVAFKQRQKQLQESATEKDASVNTDSYYDGLDDFQSMLTAYTRYSRLSVVAELHHGDPFQTSSNIVSSIDFDRDDELFATAGVSRRIKVFDFATVVNDLADLHCPVAEIPTRSKLSCLSWNKFHKPFIASSDYEGIVTVWDVNRSQSILEYEEHERRAWSVDFSRTDPSMLVSGSDDGKVKVWCTNQEASAFSIDMKANICCVQFNPGSGNHIAVGSADHHIHYFDLRNTNNPLFVFRGHRKAVSYVKFLSSNELASASTDNTLRLWDVQTDCSVRTLKGHTNEKNFVGLTVNSEYIACGSETNEVVVYHKAMSKPSSSHRFGSDAEDTEDDSSHFISTVCWKSESPTMLAANSQGTVKVLVLAP</sequence>
<evidence type="ECO:0000256" key="3">
    <source>
        <dbReference type="ARBA" id="ARBA00022574"/>
    </source>
</evidence>
<proteinExistence type="predicted"/>
<dbReference type="SMART" id="SM00320">
    <property type="entry name" value="WD40"/>
    <property type="match status" value="6"/>
</dbReference>
<dbReference type="GO" id="GO:0016567">
    <property type="term" value="P:protein ubiquitination"/>
    <property type="evidence" value="ECO:0007669"/>
    <property type="project" value="InterPro"/>
</dbReference>
<dbReference type="PANTHER" id="PTHR44080:SF1">
    <property type="entry name" value="E3 UBIQUITIN-PROTEIN LIGASE COP1"/>
    <property type="match status" value="1"/>
</dbReference>
<evidence type="ECO:0000256" key="1">
    <source>
        <dbReference type="ARBA" id="ARBA00004123"/>
    </source>
</evidence>
<name>A0A8T0JAM7_CERPU</name>
<evidence type="ECO:0000313" key="17">
    <source>
        <dbReference type="EMBL" id="KAG0592326.1"/>
    </source>
</evidence>
<accession>A0A8T0JAM7</accession>
<keyword evidence="5" id="KW-0479">Metal-binding</keyword>
<keyword evidence="9" id="KW-0862">Zinc</keyword>
<dbReference type="Gene3D" id="3.30.40.10">
    <property type="entry name" value="Zinc/RING finger domain, C3HC4 (zinc finger)"/>
    <property type="match status" value="1"/>
</dbReference>
<dbReference type="InterPro" id="IPR036322">
    <property type="entry name" value="WD40_repeat_dom_sf"/>
</dbReference>
<dbReference type="InterPro" id="IPR003613">
    <property type="entry name" value="Ubox_domain"/>
</dbReference>
<dbReference type="PANTHER" id="PTHR44080">
    <property type="entry name" value="E3 UBIQUITIN-PROTEIN LIGASE COP1"/>
    <property type="match status" value="1"/>
</dbReference>
<dbReference type="GO" id="GO:0043161">
    <property type="term" value="P:proteasome-mediated ubiquitin-dependent protein catabolic process"/>
    <property type="evidence" value="ECO:0007669"/>
    <property type="project" value="TreeGrafter"/>
</dbReference>
<evidence type="ECO:0000256" key="4">
    <source>
        <dbReference type="ARBA" id="ARBA00022679"/>
    </source>
</evidence>
<dbReference type="GO" id="GO:0005634">
    <property type="term" value="C:nucleus"/>
    <property type="evidence" value="ECO:0007669"/>
    <property type="project" value="UniProtKB-SubCell"/>
</dbReference>
<dbReference type="GO" id="GO:0008270">
    <property type="term" value="F:zinc ion binding"/>
    <property type="evidence" value="ECO:0007669"/>
    <property type="project" value="UniProtKB-KW"/>
</dbReference>
<evidence type="ECO:0000256" key="5">
    <source>
        <dbReference type="ARBA" id="ARBA00022723"/>
    </source>
</evidence>
<dbReference type="FunFam" id="2.130.10.10:FF:000090">
    <property type="entry name" value="E3 ubiquitin-protein ligase RFWD2 isoform X1"/>
    <property type="match status" value="1"/>
</dbReference>
<evidence type="ECO:0000256" key="10">
    <source>
        <dbReference type="ARBA" id="ARBA00023054"/>
    </source>
</evidence>
<keyword evidence="10 15" id="KW-0175">Coiled coil</keyword>
<comment type="caution">
    <text evidence="17">The sequence shown here is derived from an EMBL/GenBank/DDBJ whole genome shotgun (WGS) entry which is preliminary data.</text>
</comment>
<dbReference type="PROSITE" id="PS00678">
    <property type="entry name" value="WD_REPEATS_1"/>
    <property type="match status" value="1"/>
</dbReference>
<dbReference type="SMART" id="SM00504">
    <property type="entry name" value="Ubox"/>
    <property type="match status" value="1"/>
</dbReference>
<dbReference type="Proteomes" id="UP000822688">
    <property type="component" value="Chromosome 1"/>
</dbReference>
<dbReference type="PROSITE" id="PS50082">
    <property type="entry name" value="WD_REPEATS_2"/>
    <property type="match status" value="2"/>
</dbReference>
<evidence type="ECO:0000256" key="9">
    <source>
        <dbReference type="ARBA" id="ARBA00022833"/>
    </source>
</evidence>
<dbReference type="GO" id="GO:0061630">
    <property type="term" value="F:ubiquitin protein ligase activity"/>
    <property type="evidence" value="ECO:0007669"/>
    <property type="project" value="InterPro"/>
</dbReference>
<dbReference type="EMBL" id="CM026421">
    <property type="protein sequence ID" value="KAG0592326.1"/>
    <property type="molecule type" value="Genomic_DNA"/>
</dbReference>
<keyword evidence="4" id="KW-0808">Transferase</keyword>
<gene>
    <name evidence="17" type="ORF">KC19_1G242900</name>
</gene>
<keyword evidence="12" id="KW-0607">Phytochrome signaling pathway</keyword>
<feature type="domain" description="RING-type" evidence="16">
    <location>
        <begin position="36"/>
        <end position="73"/>
    </location>
</feature>
<dbReference type="Pfam" id="PF00400">
    <property type="entry name" value="WD40"/>
    <property type="match status" value="3"/>
</dbReference>
<evidence type="ECO:0000256" key="7">
    <source>
        <dbReference type="ARBA" id="ARBA00022771"/>
    </source>
</evidence>
<evidence type="ECO:0000256" key="14">
    <source>
        <dbReference type="PROSITE-ProRule" id="PRU00221"/>
    </source>
</evidence>
<evidence type="ECO:0000256" key="11">
    <source>
        <dbReference type="ARBA" id="ARBA00023242"/>
    </source>
</evidence>
<dbReference type="OrthoDB" id="273771at2759"/>
<dbReference type="Gene3D" id="2.130.10.10">
    <property type="entry name" value="YVTN repeat-like/Quinoprotein amine dehydrogenase"/>
    <property type="match status" value="1"/>
</dbReference>
<dbReference type="PRINTS" id="PR00320">
    <property type="entry name" value="GPROTEINBRPT"/>
</dbReference>
<dbReference type="InterPro" id="IPR042755">
    <property type="entry name" value="COP1"/>
</dbReference>
<dbReference type="SUPFAM" id="SSF57850">
    <property type="entry name" value="RING/U-box"/>
    <property type="match status" value="1"/>
</dbReference>
<keyword evidence="8" id="KW-0833">Ubl conjugation pathway</keyword>
<dbReference type="InterPro" id="IPR020472">
    <property type="entry name" value="WD40_PAC1"/>
</dbReference>
<dbReference type="GO" id="GO:0009585">
    <property type="term" value="P:red, far-red light phototransduction"/>
    <property type="evidence" value="ECO:0007669"/>
    <property type="project" value="UniProtKB-KW"/>
</dbReference>
<keyword evidence="6" id="KW-0677">Repeat</keyword>
<comment type="subcellular location">
    <subcellularLocation>
        <location evidence="1">Nucleus</location>
    </subcellularLocation>
</comment>
<dbReference type="PROSITE" id="PS00518">
    <property type="entry name" value="ZF_RING_1"/>
    <property type="match status" value="1"/>
</dbReference>
<evidence type="ECO:0000256" key="12">
    <source>
        <dbReference type="ARBA" id="ARBA00084091"/>
    </source>
</evidence>
<dbReference type="GO" id="GO:0042802">
    <property type="term" value="F:identical protein binding"/>
    <property type="evidence" value="ECO:0007669"/>
    <property type="project" value="UniProtKB-ARBA"/>
</dbReference>
<keyword evidence="11" id="KW-0539">Nucleus</keyword>
<keyword evidence="3 14" id="KW-0853">WD repeat</keyword>
<evidence type="ECO:0000259" key="16">
    <source>
        <dbReference type="PROSITE" id="PS50089"/>
    </source>
</evidence>
<dbReference type="PROSITE" id="PS50294">
    <property type="entry name" value="WD_REPEATS_REGION"/>
    <property type="match status" value="2"/>
</dbReference>
<evidence type="ECO:0000256" key="8">
    <source>
        <dbReference type="ARBA" id="ARBA00022786"/>
    </source>
</evidence>
<reference evidence="17" key="1">
    <citation type="submission" date="2020-06" db="EMBL/GenBank/DDBJ databases">
        <title>WGS assembly of Ceratodon purpureus strain R40.</title>
        <authorList>
            <person name="Carey S.B."/>
            <person name="Jenkins J."/>
            <person name="Shu S."/>
            <person name="Lovell J.T."/>
            <person name="Sreedasyam A."/>
            <person name="Maumus F."/>
            <person name="Tiley G.P."/>
            <person name="Fernandez-Pozo N."/>
            <person name="Barry K."/>
            <person name="Chen C."/>
            <person name="Wang M."/>
            <person name="Lipzen A."/>
            <person name="Daum C."/>
            <person name="Saski C.A."/>
            <person name="Payton A.C."/>
            <person name="Mcbreen J.C."/>
            <person name="Conrad R.E."/>
            <person name="Kollar L.M."/>
            <person name="Olsson S."/>
            <person name="Huttunen S."/>
            <person name="Landis J.B."/>
            <person name="Wickett N.J."/>
            <person name="Johnson M.G."/>
            <person name="Rensing S.A."/>
            <person name="Grimwood J."/>
            <person name="Schmutz J."/>
            <person name="Mcdaniel S.F."/>
        </authorList>
    </citation>
    <scope>NUCLEOTIDE SEQUENCE</scope>
    <source>
        <strain evidence="17">R40</strain>
    </source>
</reference>
<keyword evidence="7 13" id="KW-0863">Zinc-finger</keyword>
<dbReference type="InterPro" id="IPR001680">
    <property type="entry name" value="WD40_rpt"/>
</dbReference>
<dbReference type="InterPro" id="IPR015943">
    <property type="entry name" value="WD40/YVTN_repeat-like_dom_sf"/>
</dbReference>
<dbReference type="InterPro" id="IPR017907">
    <property type="entry name" value="Znf_RING_CS"/>
</dbReference>
<protein>
    <recommendedName>
        <fullName evidence="16">RING-type domain-containing protein</fullName>
    </recommendedName>
</protein>
<dbReference type="SUPFAM" id="SSF50978">
    <property type="entry name" value="WD40 repeat-like"/>
    <property type="match status" value="1"/>
</dbReference>
<keyword evidence="18" id="KW-1185">Reference proteome</keyword>
<organism evidence="17 18">
    <name type="scientific">Ceratodon purpureus</name>
    <name type="common">Fire moss</name>
    <name type="synonym">Dicranum purpureum</name>
    <dbReference type="NCBI Taxonomy" id="3225"/>
    <lineage>
        <taxon>Eukaryota</taxon>
        <taxon>Viridiplantae</taxon>
        <taxon>Streptophyta</taxon>
        <taxon>Embryophyta</taxon>
        <taxon>Bryophyta</taxon>
        <taxon>Bryophytina</taxon>
        <taxon>Bryopsida</taxon>
        <taxon>Dicranidae</taxon>
        <taxon>Pseudoditrichales</taxon>
        <taxon>Ditrichaceae</taxon>
        <taxon>Ceratodon</taxon>
    </lineage>
</organism>
<dbReference type="PROSITE" id="PS50089">
    <property type="entry name" value="ZF_RING_2"/>
    <property type="match status" value="1"/>
</dbReference>
<dbReference type="InterPro" id="IPR001841">
    <property type="entry name" value="Znf_RING"/>
</dbReference>
<evidence type="ECO:0000256" key="2">
    <source>
        <dbReference type="ARBA" id="ARBA00004906"/>
    </source>
</evidence>